<dbReference type="InterPro" id="IPR014001">
    <property type="entry name" value="Helicase_ATP-bd"/>
</dbReference>
<name>A0A1W1HI52_9BACT</name>
<dbReference type="EMBL" id="FWEV01000303">
    <property type="protein sequence ID" value="SLM32154.1"/>
    <property type="molecule type" value="Genomic_DNA"/>
</dbReference>
<dbReference type="InterPro" id="IPR027417">
    <property type="entry name" value="P-loop_NTPase"/>
</dbReference>
<dbReference type="InterPro" id="IPR038718">
    <property type="entry name" value="SNF2-like_sf"/>
</dbReference>
<dbReference type="AlphaFoldDB" id="A0A1W1HI52"/>
<dbReference type="SMART" id="SM00490">
    <property type="entry name" value="HELICc"/>
    <property type="match status" value="1"/>
</dbReference>
<dbReference type="Pfam" id="PF00271">
    <property type="entry name" value="Helicase_C"/>
    <property type="match status" value="1"/>
</dbReference>
<dbReference type="Proteomes" id="UP000191931">
    <property type="component" value="Unassembled WGS sequence"/>
</dbReference>
<dbReference type="InterPro" id="IPR049730">
    <property type="entry name" value="SNF2/RAD54-like_C"/>
</dbReference>
<dbReference type="PROSITE" id="PS51192">
    <property type="entry name" value="HELICASE_ATP_BIND_1"/>
    <property type="match status" value="1"/>
</dbReference>
<organism evidence="4 5">
    <name type="scientific">Desulfamplus magnetovallimortis</name>
    <dbReference type="NCBI Taxonomy" id="1246637"/>
    <lineage>
        <taxon>Bacteria</taxon>
        <taxon>Pseudomonadati</taxon>
        <taxon>Thermodesulfobacteriota</taxon>
        <taxon>Desulfobacteria</taxon>
        <taxon>Desulfobacterales</taxon>
        <taxon>Desulfobacteraceae</taxon>
        <taxon>Desulfamplus</taxon>
    </lineage>
</organism>
<feature type="domain" description="Helicase C-terminal" evidence="3">
    <location>
        <begin position="521"/>
        <end position="685"/>
    </location>
</feature>
<evidence type="ECO:0000256" key="1">
    <source>
        <dbReference type="ARBA" id="ARBA00022801"/>
    </source>
</evidence>
<feature type="domain" description="Helicase ATP-binding" evidence="2">
    <location>
        <begin position="243"/>
        <end position="437"/>
    </location>
</feature>
<evidence type="ECO:0000259" key="2">
    <source>
        <dbReference type="PROSITE" id="PS51192"/>
    </source>
</evidence>
<dbReference type="SUPFAM" id="SSF52540">
    <property type="entry name" value="P-loop containing nucleoside triphosphate hydrolases"/>
    <property type="match status" value="2"/>
</dbReference>
<dbReference type="OrthoDB" id="18878at2"/>
<keyword evidence="1" id="KW-0378">Hydrolase</keyword>
<dbReference type="GO" id="GO:0005524">
    <property type="term" value="F:ATP binding"/>
    <property type="evidence" value="ECO:0007669"/>
    <property type="project" value="InterPro"/>
</dbReference>
<dbReference type="InterPro" id="IPR001650">
    <property type="entry name" value="Helicase_C-like"/>
</dbReference>
<dbReference type="InterPro" id="IPR000330">
    <property type="entry name" value="SNF2_N"/>
</dbReference>
<dbReference type="Pfam" id="PF00176">
    <property type="entry name" value="SNF2-rel_dom"/>
    <property type="match status" value="1"/>
</dbReference>
<sequence length="746" mass="85601">MINRFSSIRESIADSLLNRSLTNAKSYDRIAGFFRSSIFEVAGEALESVSGKIRIVCNSELLAEDVRTAKLANASMRKEWCEGKPEELENAANRFKRLYEFLKSGKMQIRVLPNDKFGLIHGKAGVITLENGEKRSFLGSVNESKTAWKINYELAWEDDSEEAVNWVQEEFDSLWNDISARDLSDFIIEDIKRISERVEIDEVVKWKEEKSQAAAVAVESPVYREHLGLWEHQKYFVDLALRDHKKSFGARYILADQVGLGKTIQLAMGAQLMALYGDKPVLIIVPKTLIWQWQDEMNALLDLPSAGWDGRQWIDENGLKYPNRGRIDIVKCPRRIGIISQGLISLGSETAQYLLKREYECVIVDEAHRNPFIRHVVRRERSYLENKIDPITNEPYLQRINVELHGESEEEALILTGYMKDAYELAEDFCKLLGQRVKSAGFFRTLLLKRIGSSLEAGKRTGQKMLREWGDGFDEFSDEQDNEEETTDTKQIELKNLTAEEKELLNAFVAALESNQATDPKFLKTVELLKDGWKEKGVIIFSQYYDTAFWVADKLSSEFPSVAIALYAGGDKSGVFFNGYFKKEYKDTIKAGVKSHKYKILVGTDSASEGLNLQTLGTLINLDLPWNPTRLEQRKGRVQRIGQINDTVHIYNMRYKDSVEDRVHDLLSERLKNITSIFGQLPDVLEDVWIEVAKGEIEEARKIIDSVPDKNPFEVRYNQNVSNIDWASCSKVLNNREKRRYFKVSW</sequence>
<dbReference type="GO" id="GO:0016787">
    <property type="term" value="F:hydrolase activity"/>
    <property type="evidence" value="ECO:0007669"/>
    <property type="project" value="UniProtKB-KW"/>
</dbReference>
<dbReference type="Gene3D" id="3.40.50.300">
    <property type="entry name" value="P-loop containing nucleotide triphosphate hydrolases"/>
    <property type="match status" value="1"/>
</dbReference>
<dbReference type="PROSITE" id="PS51194">
    <property type="entry name" value="HELICASE_CTER"/>
    <property type="match status" value="1"/>
</dbReference>
<proteinExistence type="predicted"/>
<dbReference type="PANTHER" id="PTHR45766:SF6">
    <property type="entry name" value="SWI_SNF-RELATED MATRIX-ASSOCIATED ACTIN-DEPENDENT REGULATOR OF CHROMATIN SUBFAMILY A-LIKE PROTEIN 1"/>
    <property type="match status" value="1"/>
</dbReference>
<accession>A0A1W1HI52</accession>
<gene>
    <name evidence="4" type="ORF">MTBBW1_60054</name>
</gene>
<evidence type="ECO:0008006" key="6">
    <source>
        <dbReference type="Google" id="ProtNLM"/>
    </source>
</evidence>
<dbReference type="Pfam" id="PF13091">
    <property type="entry name" value="PLDc_2"/>
    <property type="match status" value="1"/>
</dbReference>
<dbReference type="CDD" id="cd18793">
    <property type="entry name" value="SF2_C_SNF"/>
    <property type="match status" value="1"/>
</dbReference>
<dbReference type="Gene3D" id="3.30.870.10">
    <property type="entry name" value="Endonuclease Chain A"/>
    <property type="match status" value="1"/>
</dbReference>
<dbReference type="STRING" id="1246637.MTBBW1_60054"/>
<evidence type="ECO:0000313" key="4">
    <source>
        <dbReference type="EMBL" id="SLM32154.1"/>
    </source>
</evidence>
<dbReference type="InterPro" id="IPR025202">
    <property type="entry name" value="PLD-like_dom"/>
</dbReference>
<dbReference type="Gene3D" id="3.40.50.10810">
    <property type="entry name" value="Tandem AAA-ATPase domain"/>
    <property type="match status" value="1"/>
</dbReference>
<dbReference type="PANTHER" id="PTHR45766">
    <property type="entry name" value="DNA ANNEALING HELICASE AND ENDONUCLEASE ZRANB3 FAMILY MEMBER"/>
    <property type="match status" value="1"/>
</dbReference>
<protein>
    <recommendedName>
        <fullName evidence="6">Helicase SNF2</fullName>
    </recommendedName>
</protein>
<keyword evidence="5" id="KW-1185">Reference proteome</keyword>
<evidence type="ECO:0000313" key="5">
    <source>
        <dbReference type="Proteomes" id="UP000191931"/>
    </source>
</evidence>
<reference evidence="4 5" key="1">
    <citation type="submission" date="2017-03" db="EMBL/GenBank/DDBJ databases">
        <authorList>
            <person name="Afonso C.L."/>
            <person name="Miller P.J."/>
            <person name="Scott M.A."/>
            <person name="Spackman E."/>
            <person name="Goraichik I."/>
            <person name="Dimitrov K.M."/>
            <person name="Suarez D.L."/>
            <person name="Swayne D.E."/>
        </authorList>
    </citation>
    <scope>NUCLEOTIDE SEQUENCE [LARGE SCALE GENOMIC DNA]</scope>
    <source>
        <strain evidence="4">PRJEB14757</strain>
    </source>
</reference>
<evidence type="ECO:0000259" key="3">
    <source>
        <dbReference type="PROSITE" id="PS51194"/>
    </source>
</evidence>
<dbReference type="SMART" id="SM00487">
    <property type="entry name" value="DEXDc"/>
    <property type="match status" value="1"/>
</dbReference>